<evidence type="ECO:0000256" key="1">
    <source>
        <dbReference type="SAM" id="MobiDB-lite"/>
    </source>
</evidence>
<keyword evidence="3" id="KW-1185">Reference proteome</keyword>
<protein>
    <submittedName>
        <fullName evidence="2">Uncharacterized protein</fullName>
    </submittedName>
</protein>
<gene>
    <name evidence="2" type="ORF">PH586_11185</name>
</gene>
<dbReference type="RefSeq" id="WP_271347840.1">
    <property type="nucleotide sequence ID" value="NZ_JAQJZJ010000004.1"/>
</dbReference>
<evidence type="ECO:0000313" key="3">
    <source>
        <dbReference type="Proteomes" id="UP001212042"/>
    </source>
</evidence>
<sequence>MYDHAQRATDHQAAPNSRKDDDPAASGHDTGPTAFPVFADPPFFTWQILHRKHVVFQQVHPSVQPLILLWDEVDDSEMLS</sequence>
<dbReference type="EMBL" id="JAQJZJ010000004">
    <property type="protein sequence ID" value="MDA7086947.1"/>
    <property type="molecule type" value="Genomic_DNA"/>
</dbReference>
<accession>A0ABT4XFJ1</accession>
<feature type="compositionally biased region" description="Basic and acidic residues" evidence="1">
    <location>
        <begin position="1"/>
        <end position="10"/>
    </location>
</feature>
<name>A0ABT4XFJ1_9PSED</name>
<evidence type="ECO:0000313" key="2">
    <source>
        <dbReference type="EMBL" id="MDA7086947.1"/>
    </source>
</evidence>
<dbReference type="Proteomes" id="UP001212042">
    <property type="component" value="Unassembled WGS sequence"/>
</dbReference>
<organism evidence="2 3">
    <name type="scientific">Pseudomonas aestuarii</name>
    <dbReference type="NCBI Taxonomy" id="3018340"/>
    <lineage>
        <taxon>Bacteria</taxon>
        <taxon>Pseudomonadati</taxon>
        <taxon>Pseudomonadota</taxon>
        <taxon>Gammaproteobacteria</taxon>
        <taxon>Pseudomonadales</taxon>
        <taxon>Pseudomonadaceae</taxon>
        <taxon>Pseudomonas</taxon>
    </lineage>
</organism>
<feature type="region of interest" description="Disordered" evidence="1">
    <location>
        <begin position="1"/>
        <end position="34"/>
    </location>
</feature>
<reference evidence="2 3" key="1">
    <citation type="submission" date="2023-01" db="EMBL/GenBank/DDBJ databases">
        <title>Pseudomonas SA3-5T sp. nov., isolated from tidal flat sediment.</title>
        <authorList>
            <person name="Kim H.S."/>
            <person name="Kim J.-S."/>
            <person name="Suh M.K."/>
            <person name="Eom M.K."/>
            <person name="Lee J.-S."/>
        </authorList>
    </citation>
    <scope>NUCLEOTIDE SEQUENCE [LARGE SCALE GENOMIC DNA]</scope>
    <source>
        <strain evidence="2 3">SA3-5</strain>
    </source>
</reference>
<comment type="caution">
    <text evidence="2">The sequence shown here is derived from an EMBL/GenBank/DDBJ whole genome shotgun (WGS) entry which is preliminary data.</text>
</comment>
<proteinExistence type="predicted"/>